<evidence type="ECO:0000259" key="6">
    <source>
        <dbReference type="Pfam" id="PF05726"/>
    </source>
</evidence>
<dbReference type="Pfam" id="PF05726">
    <property type="entry name" value="Pirin_C"/>
    <property type="match status" value="1"/>
</dbReference>
<accession>A0A1B8NV10</accession>
<evidence type="ECO:0000313" key="8">
    <source>
        <dbReference type="Proteomes" id="UP000092504"/>
    </source>
</evidence>
<evidence type="ECO:0000256" key="1">
    <source>
        <dbReference type="ARBA" id="ARBA00008416"/>
    </source>
</evidence>
<dbReference type="EMBL" id="MAJD01000002">
    <property type="protein sequence ID" value="OBX33793.1"/>
    <property type="molecule type" value="Genomic_DNA"/>
</dbReference>
<dbReference type="InterPro" id="IPR008778">
    <property type="entry name" value="Pirin_C_dom"/>
</dbReference>
<dbReference type="InterPro" id="IPR003829">
    <property type="entry name" value="Pirin_N_dom"/>
</dbReference>
<dbReference type="InterPro" id="IPR012093">
    <property type="entry name" value="Pirin"/>
</dbReference>
<proteinExistence type="inferred from homology"/>
<evidence type="ECO:0000313" key="7">
    <source>
        <dbReference type="EMBL" id="OBX33793.1"/>
    </source>
</evidence>
<gene>
    <name evidence="7" type="primary">yhhW_2</name>
    <name evidence="7" type="ORF">A8U91_02835</name>
</gene>
<feature type="binding site" evidence="2">
    <location>
        <position position="104"/>
    </location>
    <ligand>
        <name>Fe cation</name>
        <dbReference type="ChEBI" id="CHEBI:24875"/>
    </ligand>
</feature>
<dbReference type="GO" id="GO:0046872">
    <property type="term" value="F:metal ion binding"/>
    <property type="evidence" value="ECO:0007669"/>
    <property type="project" value="UniProtKB-KW"/>
</dbReference>
<protein>
    <submittedName>
        <fullName evidence="7">Quercetin 2,3-dioxygenase</fullName>
        <ecNumber evidence="7">1.13.11.24</ecNumber>
    </submittedName>
</protein>
<feature type="domain" description="Pirin C-terminal" evidence="6">
    <location>
        <begin position="182"/>
        <end position="279"/>
    </location>
</feature>
<feature type="region of interest" description="Disordered" evidence="4">
    <location>
        <begin position="1"/>
        <end position="23"/>
    </location>
</feature>
<feature type="domain" description="Pirin N-terminal" evidence="5">
    <location>
        <begin position="36"/>
        <end position="122"/>
    </location>
</feature>
<comment type="caution">
    <text evidence="7">The sequence shown here is derived from an EMBL/GenBank/DDBJ whole genome shotgun (WGS) entry which is preliminary data.</text>
</comment>
<keyword evidence="7" id="KW-0223">Dioxygenase</keyword>
<organism evidence="7 8">
    <name type="scientific">Halomonas elongata</name>
    <dbReference type="NCBI Taxonomy" id="2746"/>
    <lineage>
        <taxon>Bacteria</taxon>
        <taxon>Pseudomonadati</taxon>
        <taxon>Pseudomonadota</taxon>
        <taxon>Gammaproteobacteria</taxon>
        <taxon>Oceanospirillales</taxon>
        <taxon>Halomonadaceae</taxon>
        <taxon>Halomonas</taxon>
    </lineage>
</organism>
<comment type="similarity">
    <text evidence="1 3">Belongs to the pirin family.</text>
</comment>
<evidence type="ECO:0000259" key="5">
    <source>
        <dbReference type="Pfam" id="PF02678"/>
    </source>
</evidence>
<evidence type="ECO:0000256" key="2">
    <source>
        <dbReference type="PIRSR" id="PIRSR006232-1"/>
    </source>
</evidence>
<dbReference type="Proteomes" id="UP000092504">
    <property type="component" value="Unassembled WGS sequence"/>
</dbReference>
<reference evidence="7 8" key="1">
    <citation type="submission" date="2016-06" db="EMBL/GenBank/DDBJ databases">
        <title>Genome sequence of halotolerant plant growth promoting strain of Halomonas elongata HEK1 isolated from salterns of Rann of Kutch, Gujarat, India.</title>
        <authorList>
            <person name="Gaba S."/>
            <person name="Singh R.N."/>
            <person name="Abrol S."/>
            <person name="Kaushik R."/>
            <person name="Saxena A.K."/>
        </authorList>
    </citation>
    <scope>NUCLEOTIDE SEQUENCE [LARGE SCALE GENOMIC DNA]</scope>
    <source>
        <strain evidence="7 8">HEK1</strain>
    </source>
</reference>
<name>A0A1B8NV10_HALEL</name>
<dbReference type="PANTHER" id="PTHR13903">
    <property type="entry name" value="PIRIN-RELATED"/>
    <property type="match status" value="1"/>
</dbReference>
<keyword evidence="7" id="KW-0560">Oxidoreductase</keyword>
<dbReference type="AlphaFoldDB" id="A0A1B8NV10"/>
<dbReference type="CDD" id="cd02909">
    <property type="entry name" value="cupin_pirin_N"/>
    <property type="match status" value="1"/>
</dbReference>
<evidence type="ECO:0000256" key="4">
    <source>
        <dbReference type="SAM" id="MobiDB-lite"/>
    </source>
</evidence>
<dbReference type="Gene3D" id="2.60.120.10">
    <property type="entry name" value="Jelly Rolls"/>
    <property type="match status" value="2"/>
</dbReference>
<dbReference type="PATRIC" id="fig|2746.7.peg.2903"/>
<dbReference type="Pfam" id="PF02678">
    <property type="entry name" value="Pirin"/>
    <property type="match status" value="1"/>
</dbReference>
<dbReference type="SUPFAM" id="SSF51182">
    <property type="entry name" value="RmlC-like cupins"/>
    <property type="match status" value="1"/>
</dbReference>
<comment type="cofactor">
    <cofactor evidence="2">
        <name>Fe cation</name>
        <dbReference type="ChEBI" id="CHEBI:24875"/>
    </cofactor>
    <text evidence="2">Binds 1 Fe cation per subunit.</text>
</comment>
<dbReference type="PANTHER" id="PTHR13903:SF8">
    <property type="entry name" value="PIRIN"/>
    <property type="match status" value="1"/>
</dbReference>
<sequence>MNTPTPRHVTRRQRSQPSRDGDGVDILRLHDFGGGLDPFLMLDELIAAPGDDTIGGFPPHPHRGIQTLTYVVHGGLRHEDHLGHHSSIGAGGAQWMHTGHGIIHGETPFTDAEGLHAFQLWINLPARDKLSEPTYRDVHAEDMPRLTTPGTELIALGGTWQTTDGHTLEGPLDALAGQGAVAHLRLDAGASLSLESHATQLLAFVFDGSLTANGDDLTHGELASFGAGDILELHGTENAQLLLLAGEPHHEPIAHHGPFVMNHRHELEQAMRDYRDGTLAVSPTRKGLPRIVETWHRRS</sequence>
<dbReference type="InterPro" id="IPR011051">
    <property type="entry name" value="RmlC_Cupin_sf"/>
</dbReference>
<keyword evidence="2" id="KW-0408">Iron</keyword>
<dbReference type="InterPro" id="IPR014710">
    <property type="entry name" value="RmlC-like_jellyroll"/>
</dbReference>
<feature type="binding site" evidence="2">
    <location>
        <position position="60"/>
    </location>
    <ligand>
        <name>Fe cation</name>
        <dbReference type="ChEBI" id="CHEBI:24875"/>
    </ligand>
</feature>
<keyword evidence="2" id="KW-0479">Metal-binding</keyword>
<feature type="binding site" evidence="2">
    <location>
        <position position="62"/>
    </location>
    <ligand>
        <name>Fe cation</name>
        <dbReference type="ChEBI" id="CHEBI:24875"/>
    </ligand>
</feature>
<dbReference type="EC" id="1.13.11.24" evidence="7"/>
<dbReference type="PIRSF" id="PIRSF006232">
    <property type="entry name" value="Pirin"/>
    <property type="match status" value="1"/>
</dbReference>
<evidence type="ECO:0000256" key="3">
    <source>
        <dbReference type="RuleBase" id="RU003457"/>
    </source>
</evidence>
<feature type="binding site" evidence="2">
    <location>
        <position position="106"/>
    </location>
    <ligand>
        <name>Fe cation</name>
        <dbReference type="ChEBI" id="CHEBI:24875"/>
    </ligand>
</feature>
<dbReference type="GO" id="GO:0008127">
    <property type="term" value="F:quercetin 2,3-dioxygenase activity"/>
    <property type="evidence" value="ECO:0007669"/>
    <property type="project" value="UniProtKB-EC"/>
</dbReference>